<evidence type="ECO:0000256" key="5">
    <source>
        <dbReference type="ARBA" id="ARBA00022692"/>
    </source>
</evidence>
<evidence type="ECO:0000313" key="12">
    <source>
        <dbReference type="Proteomes" id="UP000694388"/>
    </source>
</evidence>
<evidence type="ECO:0000256" key="10">
    <source>
        <dbReference type="ARBA" id="ARBA00038150"/>
    </source>
</evidence>
<keyword evidence="5" id="KW-0812">Transmembrane</keyword>
<evidence type="ECO:0000256" key="6">
    <source>
        <dbReference type="ARBA" id="ARBA00022968"/>
    </source>
</evidence>
<comment type="subcellular location">
    <subcellularLocation>
        <location evidence="1">Golgi apparatus membrane</location>
        <topology evidence="1">Single-pass type II membrane protein</topology>
    </subcellularLocation>
</comment>
<evidence type="ECO:0000256" key="3">
    <source>
        <dbReference type="ARBA" id="ARBA00022676"/>
    </source>
</evidence>
<sequence>MTKSPPPSLFPTIFVGSAYIIASRELIKHSLTDPTARELREWCRDIYSPDELFWATLIRSFDVPGYIPLFHRYSVQDVMVLARFVSWSEIAGDDIFHGGSAYPHCMIRRGVCVFGLGDLSWLITRIQLFANKFDLTVDASVVQCLEEMLREKLTQNLEVQGSWRNYPMPSKL</sequence>
<protein>
    <submittedName>
        <fullName evidence="11">Uncharacterized protein</fullName>
    </submittedName>
</protein>
<keyword evidence="3" id="KW-0328">Glycosyltransferase</keyword>
<evidence type="ECO:0000313" key="11">
    <source>
        <dbReference type="Ensembl" id="ENSEBUP00000024652.1"/>
    </source>
</evidence>
<evidence type="ECO:0000256" key="1">
    <source>
        <dbReference type="ARBA" id="ARBA00004323"/>
    </source>
</evidence>
<evidence type="ECO:0000256" key="7">
    <source>
        <dbReference type="ARBA" id="ARBA00022989"/>
    </source>
</evidence>
<proteinExistence type="inferred from homology"/>
<dbReference type="OMA" id="RSICIWG"/>
<keyword evidence="4" id="KW-0808">Transferase</keyword>
<keyword evidence="6" id="KW-0735">Signal-anchor</keyword>
<reference evidence="11" key="1">
    <citation type="submission" date="2025-08" db="UniProtKB">
        <authorList>
            <consortium name="Ensembl"/>
        </authorList>
    </citation>
    <scope>IDENTIFICATION</scope>
</reference>
<dbReference type="Ensembl" id="ENSEBUT00000025228.1">
    <property type="protein sequence ID" value="ENSEBUP00000024652.1"/>
    <property type="gene ID" value="ENSEBUG00000015217.1"/>
</dbReference>
<dbReference type="GO" id="GO:0000139">
    <property type="term" value="C:Golgi membrane"/>
    <property type="evidence" value="ECO:0007669"/>
    <property type="project" value="UniProtKB-SubCell"/>
</dbReference>
<evidence type="ECO:0000256" key="9">
    <source>
        <dbReference type="ARBA" id="ARBA00023180"/>
    </source>
</evidence>
<accession>A0A8C4R3S8</accession>
<reference evidence="11" key="2">
    <citation type="submission" date="2025-09" db="UniProtKB">
        <authorList>
            <consortium name="Ensembl"/>
        </authorList>
    </citation>
    <scope>IDENTIFICATION</scope>
</reference>
<keyword evidence="7" id="KW-1133">Transmembrane helix</keyword>
<dbReference type="Pfam" id="PF02485">
    <property type="entry name" value="Branch"/>
    <property type="match status" value="1"/>
</dbReference>
<dbReference type="GeneTree" id="ENSGT00940000159331"/>
<organism evidence="11 12">
    <name type="scientific">Eptatretus burgeri</name>
    <name type="common">Inshore hagfish</name>
    <dbReference type="NCBI Taxonomy" id="7764"/>
    <lineage>
        <taxon>Eukaryota</taxon>
        <taxon>Metazoa</taxon>
        <taxon>Chordata</taxon>
        <taxon>Craniata</taxon>
        <taxon>Vertebrata</taxon>
        <taxon>Cyclostomata</taxon>
        <taxon>Myxini</taxon>
        <taxon>Myxiniformes</taxon>
        <taxon>Myxinidae</taxon>
        <taxon>Eptatretinae</taxon>
        <taxon>Eptatretus</taxon>
    </lineage>
</organism>
<comment type="similarity">
    <text evidence="10">Belongs to the glycosyltransferase 14 family.</text>
</comment>
<name>A0A8C4R3S8_EPTBU</name>
<dbReference type="PANTHER" id="PTHR19297">
    <property type="entry name" value="GLYCOSYLTRANSFERASE 14 FAMILY MEMBER"/>
    <property type="match status" value="1"/>
</dbReference>
<evidence type="ECO:0000256" key="2">
    <source>
        <dbReference type="ARBA" id="ARBA00004922"/>
    </source>
</evidence>
<keyword evidence="9" id="KW-0325">Glycoprotein</keyword>
<dbReference type="PANTHER" id="PTHR19297:SF191">
    <property type="entry name" value="PROTEIN XYLOSYLTRANSFERASE"/>
    <property type="match status" value="1"/>
</dbReference>
<dbReference type="InterPro" id="IPR003406">
    <property type="entry name" value="Glyco_trans_14"/>
</dbReference>
<evidence type="ECO:0000256" key="4">
    <source>
        <dbReference type="ARBA" id="ARBA00022679"/>
    </source>
</evidence>
<dbReference type="Proteomes" id="UP000694388">
    <property type="component" value="Unplaced"/>
</dbReference>
<keyword evidence="12" id="KW-1185">Reference proteome</keyword>
<keyword evidence="8" id="KW-0472">Membrane</keyword>
<evidence type="ECO:0000256" key="8">
    <source>
        <dbReference type="ARBA" id="ARBA00023136"/>
    </source>
</evidence>
<comment type="pathway">
    <text evidence="2">Protein modification; protein glycosylation.</text>
</comment>
<dbReference type="GO" id="GO:0008375">
    <property type="term" value="F:acetylglucosaminyltransferase activity"/>
    <property type="evidence" value="ECO:0007669"/>
    <property type="project" value="TreeGrafter"/>
</dbReference>
<dbReference type="AlphaFoldDB" id="A0A8C4R3S8"/>